<dbReference type="EMBL" id="DUZY01000003">
    <property type="protein sequence ID" value="DAD33097.1"/>
    <property type="molecule type" value="Genomic_DNA"/>
</dbReference>
<gene>
    <name evidence="1" type="ORF">HUJ06_011948</name>
</gene>
<protein>
    <submittedName>
        <fullName evidence="1">Uncharacterized protein</fullName>
    </submittedName>
</protein>
<proteinExistence type="predicted"/>
<dbReference type="AlphaFoldDB" id="A0A822YKS2"/>
<organism evidence="1 2">
    <name type="scientific">Nelumbo nucifera</name>
    <name type="common">Sacred lotus</name>
    <dbReference type="NCBI Taxonomy" id="4432"/>
    <lineage>
        <taxon>Eukaryota</taxon>
        <taxon>Viridiplantae</taxon>
        <taxon>Streptophyta</taxon>
        <taxon>Embryophyta</taxon>
        <taxon>Tracheophyta</taxon>
        <taxon>Spermatophyta</taxon>
        <taxon>Magnoliopsida</taxon>
        <taxon>Proteales</taxon>
        <taxon>Nelumbonaceae</taxon>
        <taxon>Nelumbo</taxon>
    </lineage>
</organism>
<accession>A0A822YKS2</accession>
<reference evidence="1 2" key="1">
    <citation type="journal article" date="2020" name="Mol. Biol. Evol.">
        <title>Distinct Expression and Methylation Patterns for Genes with Different Fates following a Single Whole-Genome Duplication in Flowering Plants.</title>
        <authorList>
            <person name="Shi T."/>
            <person name="Rahmani R.S."/>
            <person name="Gugger P.F."/>
            <person name="Wang M."/>
            <person name="Li H."/>
            <person name="Zhang Y."/>
            <person name="Li Z."/>
            <person name="Wang Q."/>
            <person name="Van de Peer Y."/>
            <person name="Marchal K."/>
            <person name="Chen J."/>
        </authorList>
    </citation>
    <scope>NUCLEOTIDE SEQUENCE [LARGE SCALE GENOMIC DNA]</scope>
    <source>
        <tissue evidence="1">Leaf</tissue>
    </source>
</reference>
<keyword evidence="2" id="KW-1185">Reference proteome</keyword>
<name>A0A822YKS2_NELNU</name>
<sequence length="99" mass="10802">MEPTREVGPASFWDFGGDIPDRVGRHPISREESLDVANGRDYDFITQILIILTMTLHYSGSVGTHHPPRERYGSGALIADLDSASAVVSCVTSNVNVCR</sequence>
<evidence type="ECO:0000313" key="1">
    <source>
        <dbReference type="EMBL" id="DAD33097.1"/>
    </source>
</evidence>
<dbReference type="Proteomes" id="UP000607653">
    <property type="component" value="Unassembled WGS sequence"/>
</dbReference>
<evidence type="ECO:0000313" key="2">
    <source>
        <dbReference type="Proteomes" id="UP000607653"/>
    </source>
</evidence>
<comment type="caution">
    <text evidence="1">The sequence shown here is derived from an EMBL/GenBank/DDBJ whole genome shotgun (WGS) entry which is preliminary data.</text>
</comment>